<name>A0A2Z3H8B0_9BACT</name>
<dbReference type="AlphaFoldDB" id="A0A2Z3H8B0"/>
<keyword evidence="1" id="KW-0732">Signal</keyword>
<accession>A0A2Z3H8B0</accession>
<evidence type="ECO:0000259" key="2">
    <source>
        <dbReference type="Pfam" id="PF13435"/>
    </source>
</evidence>
<dbReference type="EMBL" id="CP025958">
    <property type="protein sequence ID" value="AWM39757.1"/>
    <property type="molecule type" value="Genomic_DNA"/>
</dbReference>
<feature type="domain" description="Cytochrome c-552/4" evidence="2">
    <location>
        <begin position="145"/>
        <end position="194"/>
    </location>
</feature>
<dbReference type="Gene3D" id="1.10.1130.10">
    <property type="entry name" value="Flavocytochrome C3, Chain A"/>
    <property type="match status" value="1"/>
</dbReference>
<dbReference type="InterPro" id="IPR051829">
    <property type="entry name" value="Multiheme_Cytochr_ET"/>
</dbReference>
<protein>
    <recommendedName>
        <fullName evidence="2">Cytochrome c-552/4 domain-containing protein</fullName>
    </recommendedName>
</protein>
<dbReference type="GO" id="GO:0016491">
    <property type="term" value="F:oxidoreductase activity"/>
    <property type="evidence" value="ECO:0007669"/>
    <property type="project" value="TreeGrafter"/>
</dbReference>
<keyword evidence="4" id="KW-1185">Reference proteome</keyword>
<proteinExistence type="predicted"/>
<organism evidence="3 4">
    <name type="scientific">Gemmata obscuriglobus</name>
    <dbReference type="NCBI Taxonomy" id="114"/>
    <lineage>
        <taxon>Bacteria</taxon>
        <taxon>Pseudomonadati</taxon>
        <taxon>Planctomycetota</taxon>
        <taxon>Planctomycetia</taxon>
        <taxon>Gemmatales</taxon>
        <taxon>Gemmataceae</taxon>
        <taxon>Gemmata</taxon>
    </lineage>
</organism>
<dbReference type="Pfam" id="PF13435">
    <property type="entry name" value="Cytochrome_C554"/>
    <property type="match status" value="1"/>
</dbReference>
<evidence type="ECO:0000313" key="3">
    <source>
        <dbReference type="EMBL" id="AWM39757.1"/>
    </source>
</evidence>
<sequence length="512" mass="54996">MLNMGDAPAGASRGSRFEHPLNYYRLTMNLSARTVLVTLVAAAVGLAVAVGAARAVKPDTVTVPKYEPVHPTSDAPTERRPVGAVGCMAAACHGAPAGELLNGRSGPDTWAASGSCWAAADPHTAAYSLLTDRPRRSVVVTAARIMAKYRPGVKATDDARCLACHTNPTLAELPATTEVVALREQGVSCEACHGNAGQWIQPHTGWTGDRAQVYRETGLKPLYDMGERAVTCAGCHVGAPADGSNPVRDMNHDMIAAGHPRLNFDFAEYQRRLPKHWHEKERTSGAAKLNESQVWYVGRLAHAETACRLLGSRAQRTEANDARTVWPEFAEFNCAACHHNLRAPEEDGGHWRKSAEYLDGRPIGSTPWQTIWPVTHAPGLPQPRRATSEVAALVRLMEGETGQTWPDGRPKVLRFAKAPDAKGLALATADALAAARREAAAGTKGPPPGLFPAGAPLVPEWDSAEQLFFGLAAREYARGAPAAGTVQKYRTGVDAFRARDWLKVKDVFTGLR</sequence>
<gene>
    <name evidence="3" type="ORF">C1280_23980</name>
</gene>
<evidence type="ECO:0000313" key="4">
    <source>
        <dbReference type="Proteomes" id="UP000245802"/>
    </source>
</evidence>
<dbReference type="PANTHER" id="PTHR35038">
    <property type="entry name" value="DISSIMILATORY SULFITE REDUCTASE SIRA"/>
    <property type="match status" value="1"/>
</dbReference>
<evidence type="ECO:0000256" key="1">
    <source>
        <dbReference type="ARBA" id="ARBA00022729"/>
    </source>
</evidence>
<dbReference type="InterPro" id="IPR036280">
    <property type="entry name" value="Multihaem_cyt_sf"/>
</dbReference>
<dbReference type="Proteomes" id="UP000245802">
    <property type="component" value="Chromosome"/>
</dbReference>
<dbReference type="KEGG" id="gog:C1280_23980"/>
<dbReference type="PANTHER" id="PTHR35038:SF8">
    <property type="entry name" value="C-TYPE POLYHEME CYTOCHROME OMCC"/>
    <property type="match status" value="1"/>
</dbReference>
<dbReference type="SUPFAM" id="SSF48695">
    <property type="entry name" value="Multiheme cytochromes"/>
    <property type="match status" value="1"/>
</dbReference>
<reference evidence="3 4" key="1">
    <citation type="submission" date="2018-01" db="EMBL/GenBank/DDBJ databases">
        <title>G. obscuriglobus.</title>
        <authorList>
            <person name="Franke J."/>
            <person name="Blomberg W."/>
            <person name="Selmecki A."/>
        </authorList>
    </citation>
    <scope>NUCLEOTIDE SEQUENCE [LARGE SCALE GENOMIC DNA]</scope>
    <source>
        <strain evidence="3 4">DSM 5831</strain>
    </source>
</reference>
<dbReference type="InterPro" id="IPR023155">
    <property type="entry name" value="Cyt_c-552/4"/>
</dbReference>